<dbReference type="PANTHER" id="PTHR43649">
    <property type="entry name" value="ARABINOSE-BINDING PROTEIN-RELATED"/>
    <property type="match status" value="1"/>
</dbReference>
<dbReference type="SUPFAM" id="SSF53850">
    <property type="entry name" value="Periplasmic binding protein-like II"/>
    <property type="match status" value="1"/>
</dbReference>
<sequence length="431" mass="47988">MKRTKKMSLLILALIMSVSIFAGCGKKNEKKELVVWTFTDEIEKIVNNYYKKDHPDLPYDIVVRVIPNEQYQTKLDPVFSTGKGAPDVFALEGAYAKKYINSGHLASLSADGLNLEGELVEEQYPYVVDMMRGKDGVLRGATFQATPGAFYYRRSLAEQYLGTSDPAGVQQYVKDFSTFIATGEQLNIQSNGKVKIVSSFSDLYKVFYAARTSPWIVDNKLVIDPKIDELMETTKALQEKKLTNETVEWSEGWFADMSGDSAFGYFLPTWGLSYVLKPNAKKADGSTTSENDWAVTQGPAPYFSGGTWLSVYDKSNMKEEAKALVEYITSNEGFLKSWAKDTGDFLSNKKVVEQIKGDFKEDFLGGQNHYELFASHAGDIDASIVSGDDGTIGGLLSEQVIAYALGEKQKEQAIEDFKLAVKNAFPDYQVE</sequence>
<dbReference type="Proteomes" id="UP000261905">
    <property type="component" value="Unassembled WGS sequence"/>
</dbReference>
<dbReference type="Pfam" id="PF01547">
    <property type="entry name" value="SBP_bac_1"/>
    <property type="match status" value="1"/>
</dbReference>
<dbReference type="PROSITE" id="PS51257">
    <property type="entry name" value="PROKAR_LIPOPROTEIN"/>
    <property type="match status" value="1"/>
</dbReference>
<feature type="chain" id="PRO_5038509946" evidence="1">
    <location>
        <begin position="23"/>
        <end position="431"/>
    </location>
</feature>
<feature type="signal peptide" evidence="1">
    <location>
        <begin position="1"/>
        <end position="22"/>
    </location>
</feature>
<evidence type="ECO:0000256" key="1">
    <source>
        <dbReference type="SAM" id="SignalP"/>
    </source>
</evidence>
<proteinExistence type="predicted"/>
<dbReference type="Gene3D" id="3.40.190.10">
    <property type="entry name" value="Periplasmic binding protein-like II"/>
    <property type="match status" value="1"/>
</dbReference>
<gene>
    <name evidence="2" type="ORF">DX130_16005</name>
</gene>
<reference evidence="2 3" key="1">
    <citation type="submission" date="2018-08" db="EMBL/GenBank/DDBJ databases">
        <title>Paenibacillus sp. M4BSY-1, whole genome shotgun sequence.</title>
        <authorList>
            <person name="Tuo L."/>
        </authorList>
    </citation>
    <scope>NUCLEOTIDE SEQUENCE [LARGE SCALE GENOMIC DNA]</scope>
    <source>
        <strain evidence="2 3">M4BSY-1</strain>
    </source>
</reference>
<organism evidence="2 3">
    <name type="scientific">Paenibacillus paeoniae</name>
    <dbReference type="NCBI Taxonomy" id="2292705"/>
    <lineage>
        <taxon>Bacteria</taxon>
        <taxon>Bacillati</taxon>
        <taxon>Bacillota</taxon>
        <taxon>Bacilli</taxon>
        <taxon>Bacillales</taxon>
        <taxon>Paenibacillaceae</taxon>
        <taxon>Paenibacillus</taxon>
    </lineage>
</organism>
<dbReference type="PANTHER" id="PTHR43649:SF12">
    <property type="entry name" value="DIACETYLCHITOBIOSE BINDING PROTEIN DASA"/>
    <property type="match status" value="1"/>
</dbReference>
<keyword evidence="3" id="KW-1185">Reference proteome</keyword>
<dbReference type="OrthoDB" id="55273at2"/>
<dbReference type="EMBL" id="QUBQ01000002">
    <property type="protein sequence ID" value="REK75135.1"/>
    <property type="molecule type" value="Genomic_DNA"/>
</dbReference>
<evidence type="ECO:0000313" key="2">
    <source>
        <dbReference type="EMBL" id="REK75135.1"/>
    </source>
</evidence>
<evidence type="ECO:0000313" key="3">
    <source>
        <dbReference type="Proteomes" id="UP000261905"/>
    </source>
</evidence>
<keyword evidence="1" id="KW-0732">Signal</keyword>
<protein>
    <submittedName>
        <fullName evidence="2">Carbohydrate ABC transporter substrate-binding protein</fullName>
    </submittedName>
</protein>
<dbReference type="InterPro" id="IPR050490">
    <property type="entry name" value="Bact_solute-bd_prot1"/>
</dbReference>
<dbReference type="AlphaFoldDB" id="A0A371PH00"/>
<name>A0A371PH00_9BACL</name>
<dbReference type="RefSeq" id="WP_116047028.1">
    <property type="nucleotide sequence ID" value="NZ_QUBQ01000002.1"/>
</dbReference>
<dbReference type="InterPro" id="IPR006059">
    <property type="entry name" value="SBP"/>
</dbReference>
<comment type="caution">
    <text evidence="2">The sequence shown here is derived from an EMBL/GenBank/DDBJ whole genome shotgun (WGS) entry which is preliminary data.</text>
</comment>
<accession>A0A371PH00</accession>